<dbReference type="SUPFAM" id="SSF100950">
    <property type="entry name" value="NagB/RpiA/CoA transferase-like"/>
    <property type="match status" value="1"/>
</dbReference>
<keyword evidence="3 4" id="KW-0067">ATP-binding</keyword>
<dbReference type="PANTHER" id="PTHR23407">
    <property type="entry name" value="ATPASE INHIBITOR/5-FORMYLTETRAHYDROFOLATE CYCLO-LIGASE"/>
    <property type="match status" value="1"/>
</dbReference>
<dbReference type="PANTHER" id="PTHR23407:SF1">
    <property type="entry name" value="5-FORMYLTETRAHYDROFOLATE CYCLO-LIGASE"/>
    <property type="match status" value="1"/>
</dbReference>
<dbReference type="Proteomes" id="UP000254330">
    <property type="component" value="Unassembled WGS sequence"/>
</dbReference>
<dbReference type="AlphaFoldDB" id="A0A8B4QBB4"/>
<dbReference type="NCBIfam" id="TIGR02727">
    <property type="entry name" value="MTHFS_bact"/>
    <property type="match status" value="1"/>
</dbReference>
<dbReference type="Gene3D" id="3.40.50.10420">
    <property type="entry name" value="NagB/RpiA/CoA transferase-like"/>
    <property type="match status" value="1"/>
</dbReference>
<protein>
    <recommendedName>
        <fullName evidence="5">5-formyltetrahydrofolate cyclo-ligase</fullName>
        <ecNumber evidence="5">6.3.3.2</ecNumber>
    </recommendedName>
</protein>
<proteinExistence type="inferred from homology"/>
<reference evidence="7 9" key="2">
    <citation type="submission" date="2019-03" db="EMBL/GenBank/DDBJ databases">
        <title>Genomic Encyclopedia of Type Strains, Phase IV (KMG-IV): sequencing the most valuable type-strain genomes for metagenomic binning, comparative biology and taxonomic classification.</title>
        <authorList>
            <person name="Goeker M."/>
        </authorList>
    </citation>
    <scope>NUCLEOTIDE SEQUENCE [LARGE SCALE GENOMIC DNA]</scope>
    <source>
        <strain evidence="7 9">DSM 20580</strain>
    </source>
</reference>
<dbReference type="Proteomes" id="UP000294641">
    <property type="component" value="Unassembled WGS sequence"/>
</dbReference>
<dbReference type="GO" id="GO:0005524">
    <property type="term" value="F:ATP binding"/>
    <property type="evidence" value="ECO:0007669"/>
    <property type="project" value="UniProtKB-KW"/>
</dbReference>
<evidence type="ECO:0000313" key="9">
    <source>
        <dbReference type="Proteomes" id="UP000294641"/>
    </source>
</evidence>
<evidence type="ECO:0000256" key="3">
    <source>
        <dbReference type="ARBA" id="ARBA00022840"/>
    </source>
</evidence>
<organism evidence="6 8">
    <name type="scientific">Kurthia zopfii</name>
    <dbReference type="NCBI Taxonomy" id="1650"/>
    <lineage>
        <taxon>Bacteria</taxon>
        <taxon>Bacillati</taxon>
        <taxon>Bacillota</taxon>
        <taxon>Bacilli</taxon>
        <taxon>Bacillales</taxon>
        <taxon>Caryophanaceae</taxon>
        <taxon>Kurthia</taxon>
    </lineage>
</organism>
<evidence type="ECO:0000256" key="1">
    <source>
        <dbReference type="ARBA" id="ARBA00010638"/>
    </source>
</evidence>
<keyword evidence="6" id="KW-0436">Ligase</keyword>
<feature type="binding site" evidence="4">
    <location>
        <begin position="6"/>
        <end position="10"/>
    </location>
    <ligand>
        <name>ATP</name>
        <dbReference type="ChEBI" id="CHEBI:30616"/>
    </ligand>
</feature>
<comment type="cofactor">
    <cofactor evidence="5">
        <name>Mg(2+)</name>
        <dbReference type="ChEBI" id="CHEBI:18420"/>
    </cofactor>
</comment>
<keyword evidence="9" id="KW-1185">Reference proteome</keyword>
<evidence type="ECO:0000313" key="7">
    <source>
        <dbReference type="EMBL" id="TDR34504.1"/>
    </source>
</evidence>
<evidence type="ECO:0000256" key="2">
    <source>
        <dbReference type="ARBA" id="ARBA00022741"/>
    </source>
</evidence>
<feature type="binding site" evidence="4">
    <location>
        <begin position="136"/>
        <end position="144"/>
    </location>
    <ligand>
        <name>ATP</name>
        <dbReference type="ChEBI" id="CHEBI:30616"/>
    </ligand>
</feature>
<dbReference type="GO" id="GO:0030272">
    <property type="term" value="F:5-formyltetrahydrofolate cyclo-ligase activity"/>
    <property type="evidence" value="ECO:0007669"/>
    <property type="project" value="UniProtKB-EC"/>
</dbReference>
<comment type="similarity">
    <text evidence="1 5">Belongs to the 5-formyltetrahydrofolate cyclo-ligase family.</text>
</comment>
<evidence type="ECO:0000256" key="4">
    <source>
        <dbReference type="PIRSR" id="PIRSR006806-1"/>
    </source>
</evidence>
<evidence type="ECO:0000313" key="6">
    <source>
        <dbReference type="EMBL" id="STX10010.1"/>
    </source>
</evidence>
<name>A0A8B4QBB4_9BACL</name>
<dbReference type="Pfam" id="PF01812">
    <property type="entry name" value="5-FTHF_cyc-lig"/>
    <property type="match status" value="1"/>
</dbReference>
<feature type="binding site" evidence="4">
    <location>
        <position position="52"/>
    </location>
    <ligand>
        <name>substrate</name>
    </ligand>
</feature>
<dbReference type="PIRSF" id="PIRSF006806">
    <property type="entry name" value="FTHF_cligase"/>
    <property type="match status" value="1"/>
</dbReference>
<dbReference type="GO" id="GO:0035999">
    <property type="term" value="P:tetrahydrofolate interconversion"/>
    <property type="evidence" value="ECO:0007669"/>
    <property type="project" value="TreeGrafter"/>
</dbReference>
<sequence length="198" mass="22983">MINLNKKELRTMVRRDLLSLSPEQHKIKSDMIHNKVINMEEIKKATIIGITISNIPEVETKKLIESLRKQGKEIAIPRCNSKTREMAFYIYEDENQLETVYMDLKEPIPSLTTEISSNEIDVMITPGIVYDQKGFRIGYGGGYYDRYLTNFENPTISMAFEVQIVEKVPTDAYDLPICKLITEERIINCKKIREEETI</sequence>
<dbReference type="InterPro" id="IPR002698">
    <property type="entry name" value="FTHF_cligase"/>
</dbReference>
<accession>A0A8B4QBB4</accession>
<keyword evidence="5" id="KW-0460">Magnesium</keyword>
<dbReference type="GO" id="GO:0046872">
    <property type="term" value="F:metal ion binding"/>
    <property type="evidence" value="ECO:0007669"/>
    <property type="project" value="UniProtKB-KW"/>
</dbReference>
<dbReference type="InterPro" id="IPR037171">
    <property type="entry name" value="NagB/RpiA_transferase-like"/>
</dbReference>
<feature type="binding site" evidence="4">
    <location>
        <position position="57"/>
    </location>
    <ligand>
        <name>substrate</name>
    </ligand>
</feature>
<dbReference type="EC" id="6.3.3.2" evidence="5"/>
<dbReference type="EMBL" id="UGNP01000001">
    <property type="protein sequence ID" value="STX10010.1"/>
    <property type="molecule type" value="Genomic_DNA"/>
</dbReference>
<comment type="caution">
    <text evidence="6">The sequence shown here is derived from an EMBL/GenBank/DDBJ whole genome shotgun (WGS) entry which is preliminary data.</text>
</comment>
<dbReference type="GO" id="GO:0009396">
    <property type="term" value="P:folic acid-containing compound biosynthetic process"/>
    <property type="evidence" value="ECO:0007669"/>
    <property type="project" value="TreeGrafter"/>
</dbReference>
<dbReference type="EMBL" id="SNZG01000038">
    <property type="protein sequence ID" value="TDR34504.1"/>
    <property type="molecule type" value="Genomic_DNA"/>
</dbReference>
<keyword evidence="5" id="KW-0479">Metal-binding</keyword>
<evidence type="ECO:0000313" key="8">
    <source>
        <dbReference type="Proteomes" id="UP000254330"/>
    </source>
</evidence>
<dbReference type="InterPro" id="IPR024185">
    <property type="entry name" value="FTHF_cligase-like_sf"/>
</dbReference>
<gene>
    <name evidence="6" type="primary">yqgN</name>
    <name evidence="7" type="ORF">DFR61_1384</name>
    <name evidence="6" type="ORF">NCTC10597_01719</name>
</gene>
<keyword evidence="2 4" id="KW-0547">Nucleotide-binding</keyword>
<reference evidence="6 8" key="1">
    <citation type="submission" date="2018-06" db="EMBL/GenBank/DDBJ databases">
        <authorList>
            <consortium name="Pathogen Informatics"/>
            <person name="Doyle S."/>
        </authorList>
    </citation>
    <scope>NUCLEOTIDE SEQUENCE [LARGE SCALE GENOMIC DNA]</scope>
    <source>
        <strain evidence="6 8">NCTC10597</strain>
    </source>
</reference>
<evidence type="ECO:0000256" key="5">
    <source>
        <dbReference type="RuleBase" id="RU361279"/>
    </source>
</evidence>
<comment type="catalytic activity">
    <reaction evidence="5">
        <text>(6S)-5-formyl-5,6,7,8-tetrahydrofolate + ATP = (6R)-5,10-methenyltetrahydrofolate + ADP + phosphate</text>
        <dbReference type="Rhea" id="RHEA:10488"/>
        <dbReference type="ChEBI" id="CHEBI:30616"/>
        <dbReference type="ChEBI" id="CHEBI:43474"/>
        <dbReference type="ChEBI" id="CHEBI:57455"/>
        <dbReference type="ChEBI" id="CHEBI:57457"/>
        <dbReference type="ChEBI" id="CHEBI:456216"/>
        <dbReference type="EC" id="6.3.3.2"/>
    </reaction>
</comment>